<protein>
    <recommendedName>
        <fullName evidence="3">Autotransporter domain-containing protein</fullName>
    </recommendedName>
</protein>
<evidence type="ECO:0000313" key="2">
    <source>
        <dbReference type="Proteomes" id="UP001055125"/>
    </source>
</evidence>
<dbReference type="EMBL" id="BPQP01000048">
    <property type="protein sequence ID" value="GJD95884.1"/>
    <property type="molecule type" value="Genomic_DNA"/>
</dbReference>
<sequence length="313" mass="30825">MAGLRGSLDDGTIGLAQQNPATRTIHLGARTNGTLVDVSGTARVRRVTSVAASTAGSDALNVAQLIAAETRVDACVADLPVASSNASGFGHTASTASGGLALGHGAVVSAARAVALGNGAVADQSDTLSVGPVGAERRIVNDAAGSLATGSTDAISGGKLFNSNVQFAAALGGGARFDGVSGTWTGSSYNLATSDHGPGTMAAMQGQIGGLSAQVSSLGQHAAATRGEARQGVAAAMAMTSASMPSLPGKTSWTLNSSTFRGEWAGGVALAHRLDTNVPIALTAGYSFSQANQQGARAGPAGEFYALPVRSKC</sequence>
<reference evidence="1" key="1">
    <citation type="journal article" date="2021" name="Front. Microbiol.">
        <title>Comprehensive Comparative Genomics and Phenotyping of Methylobacterium Species.</title>
        <authorList>
            <person name="Alessa O."/>
            <person name="Ogura Y."/>
            <person name="Fujitani Y."/>
            <person name="Takami H."/>
            <person name="Hayashi T."/>
            <person name="Sahin N."/>
            <person name="Tani A."/>
        </authorList>
    </citation>
    <scope>NUCLEOTIDE SEQUENCE</scope>
    <source>
        <strain evidence="1">DSM 19015</strain>
    </source>
</reference>
<dbReference type="SUPFAM" id="SSF101967">
    <property type="entry name" value="Adhesin YadA, collagen-binding domain"/>
    <property type="match status" value="1"/>
</dbReference>
<reference evidence="1" key="2">
    <citation type="submission" date="2021-08" db="EMBL/GenBank/DDBJ databases">
        <authorList>
            <person name="Tani A."/>
            <person name="Ola A."/>
            <person name="Ogura Y."/>
            <person name="Katsura K."/>
            <person name="Hayashi T."/>
        </authorList>
    </citation>
    <scope>NUCLEOTIDE SEQUENCE</scope>
    <source>
        <strain evidence="1">DSM 19015</strain>
    </source>
</reference>
<evidence type="ECO:0008006" key="3">
    <source>
        <dbReference type="Google" id="ProtNLM"/>
    </source>
</evidence>
<evidence type="ECO:0000313" key="1">
    <source>
        <dbReference type="EMBL" id="GJD95884.1"/>
    </source>
</evidence>
<organism evidence="1 2">
    <name type="scientific">Methylobacterium iners</name>
    <dbReference type="NCBI Taxonomy" id="418707"/>
    <lineage>
        <taxon>Bacteria</taxon>
        <taxon>Pseudomonadati</taxon>
        <taxon>Pseudomonadota</taxon>
        <taxon>Alphaproteobacteria</taxon>
        <taxon>Hyphomicrobiales</taxon>
        <taxon>Methylobacteriaceae</taxon>
        <taxon>Methylobacterium</taxon>
    </lineage>
</organism>
<dbReference type="InterPro" id="IPR011049">
    <property type="entry name" value="Serralysin-like_metalloprot_C"/>
</dbReference>
<name>A0ABQ4S090_9HYPH</name>
<dbReference type="Proteomes" id="UP001055125">
    <property type="component" value="Unassembled WGS sequence"/>
</dbReference>
<dbReference type="Gene3D" id="3.30.1300.30">
    <property type="entry name" value="GSPII I/J protein-like"/>
    <property type="match status" value="1"/>
</dbReference>
<comment type="caution">
    <text evidence="1">The sequence shown here is derived from an EMBL/GenBank/DDBJ whole genome shotgun (WGS) entry which is preliminary data.</text>
</comment>
<dbReference type="Gene3D" id="2.150.10.10">
    <property type="entry name" value="Serralysin-like metalloprotease, C-terminal"/>
    <property type="match status" value="1"/>
</dbReference>
<dbReference type="InterPro" id="IPR045584">
    <property type="entry name" value="Pilin-like"/>
</dbReference>
<gene>
    <name evidence="1" type="ORF">OCOJLMKI_3100</name>
</gene>
<proteinExistence type="predicted"/>
<keyword evidence="2" id="KW-1185">Reference proteome</keyword>
<dbReference type="SUPFAM" id="SSF54523">
    <property type="entry name" value="Pili subunits"/>
    <property type="match status" value="1"/>
</dbReference>
<accession>A0ABQ4S090</accession>